<dbReference type="SUPFAM" id="SSF48264">
    <property type="entry name" value="Cytochrome P450"/>
    <property type="match status" value="1"/>
</dbReference>
<dbReference type="InterPro" id="IPR017972">
    <property type="entry name" value="Cyt_P450_CS"/>
</dbReference>
<dbReference type="Gene3D" id="1.10.630.10">
    <property type="entry name" value="Cytochrome P450"/>
    <property type="match status" value="1"/>
</dbReference>
<dbReference type="InterPro" id="IPR036396">
    <property type="entry name" value="Cyt_P450_sf"/>
</dbReference>
<dbReference type="InterPro" id="IPR001128">
    <property type="entry name" value="Cyt_P450"/>
</dbReference>
<dbReference type="PANTHER" id="PTHR46206">
    <property type="entry name" value="CYTOCHROME P450"/>
    <property type="match status" value="1"/>
</dbReference>
<organism evidence="8 9">
    <name type="scientific">Lentinula aciculospora</name>
    <dbReference type="NCBI Taxonomy" id="153920"/>
    <lineage>
        <taxon>Eukaryota</taxon>
        <taxon>Fungi</taxon>
        <taxon>Dikarya</taxon>
        <taxon>Basidiomycota</taxon>
        <taxon>Agaricomycotina</taxon>
        <taxon>Agaricomycetes</taxon>
        <taxon>Agaricomycetidae</taxon>
        <taxon>Agaricales</taxon>
        <taxon>Marasmiineae</taxon>
        <taxon>Omphalotaceae</taxon>
        <taxon>Lentinula</taxon>
    </lineage>
</organism>
<dbReference type="Proteomes" id="UP001150266">
    <property type="component" value="Unassembled WGS sequence"/>
</dbReference>
<evidence type="ECO:0000256" key="1">
    <source>
        <dbReference type="ARBA" id="ARBA00001971"/>
    </source>
</evidence>
<protein>
    <submittedName>
        <fullName evidence="8">Cytochrome P450</fullName>
    </submittedName>
</protein>
<feature type="binding site" description="axial binding residue" evidence="6">
    <location>
        <position position="402"/>
    </location>
    <ligand>
        <name>heme</name>
        <dbReference type="ChEBI" id="CHEBI:30413"/>
    </ligand>
    <ligandPart>
        <name>Fe</name>
        <dbReference type="ChEBI" id="CHEBI:18248"/>
    </ligandPart>
</feature>
<keyword evidence="5 6" id="KW-0408">Iron</keyword>
<dbReference type="InterPro" id="IPR002403">
    <property type="entry name" value="Cyt_P450_E_grp-IV"/>
</dbReference>
<name>A0A9W9DXC9_9AGAR</name>
<reference evidence="8" key="1">
    <citation type="submission" date="2022-08" db="EMBL/GenBank/DDBJ databases">
        <title>A Global Phylogenomic Analysis of the Shiitake Genus Lentinula.</title>
        <authorList>
            <consortium name="DOE Joint Genome Institute"/>
            <person name="Sierra-Patev S."/>
            <person name="Min B."/>
            <person name="Naranjo-Ortiz M."/>
            <person name="Looney B."/>
            <person name="Konkel Z."/>
            <person name="Slot J.C."/>
            <person name="Sakamoto Y."/>
            <person name="Steenwyk J.L."/>
            <person name="Rokas A."/>
            <person name="Carro J."/>
            <person name="Camarero S."/>
            <person name="Ferreira P."/>
            <person name="Molpeceres G."/>
            <person name="Ruiz-Duenas F.J."/>
            <person name="Serrano A."/>
            <person name="Henrissat B."/>
            <person name="Drula E."/>
            <person name="Hughes K.W."/>
            <person name="Mata J.L."/>
            <person name="Ishikawa N.K."/>
            <person name="Vargas-Isla R."/>
            <person name="Ushijima S."/>
            <person name="Smith C.A."/>
            <person name="Ahrendt S."/>
            <person name="Andreopoulos W."/>
            <person name="He G."/>
            <person name="Labutti K."/>
            <person name="Lipzen A."/>
            <person name="Ng V."/>
            <person name="Riley R."/>
            <person name="Sandor L."/>
            <person name="Barry K."/>
            <person name="Martinez A.T."/>
            <person name="Xiao Y."/>
            <person name="Gibbons J.G."/>
            <person name="Terashima K."/>
            <person name="Grigoriev I.V."/>
            <person name="Hibbett D.S."/>
        </authorList>
    </citation>
    <scope>NUCLEOTIDE SEQUENCE</scope>
    <source>
        <strain evidence="8">JLM2183</strain>
    </source>
</reference>
<keyword evidence="9" id="KW-1185">Reference proteome</keyword>
<comment type="caution">
    <text evidence="8">The sequence shown here is derived from an EMBL/GenBank/DDBJ whole genome shotgun (WGS) entry which is preliminary data.</text>
</comment>
<dbReference type="PROSITE" id="PS00086">
    <property type="entry name" value="CYTOCHROME_P450"/>
    <property type="match status" value="1"/>
</dbReference>
<dbReference type="AlphaFoldDB" id="A0A9W9DXC9"/>
<dbReference type="GO" id="GO:0005506">
    <property type="term" value="F:iron ion binding"/>
    <property type="evidence" value="ECO:0007669"/>
    <property type="project" value="InterPro"/>
</dbReference>
<evidence type="ECO:0000256" key="7">
    <source>
        <dbReference type="RuleBase" id="RU000461"/>
    </source>
</evidence>
<evidence type="ECO:0000256" key="5">
    <source>
        <dbReference type="ARBA" id="ARBA00023004"/>
    </source>
</evidence>
<evidence type="ECO:0000256" key="3">
    <source>
        <dbReference type="ARBA" id="ARBA00022723"/>
    </source>
</evidence>
<comment type="cofactor">
    <cofactor evidence="1 6">
        <name>heme</name>
        <dbReference type="ChEBI" id="CHEBI:30413"/>
    </cofactor>
</comment>
<dbReference type="EMBL" id="JAOTPV010000001">
    <property type="protein sequence ID" value="KAJ4490988.1"/>
    <property type="molecule type" value="Genomic_DNA"/>
</dbReference>
<dbReference type="CDD" id="cd11041">
    <property type="entry name" value="CYP503A1-like"/>
    <property type="match status" value="1"/>
</dbReference>
<evidence type="ECO:0000313" key="8">
    <source>
        <dbReference type="EMBL" id="KAJ4490988.1"/>
    </source>
</evidence>
<keyword evidence="6 7" id="KW-0349">Heme</keyword>
<comment type="similarity">
    <text evidence="2 7">Belongs to the cytochrome P450 family.</text>
</comment>
<sequence>MGPANIFVSYMSARRYLSDSMRIVQEGYHQHRGHIFKVAEMDRWTVFASGPQLVKEVMKAPDSLMNGEAAAKDLFQAEWTFGGDIVADPYHINYIRTHLTHNLSELFPDMFDEVKTVLAEKLPTDTNKWVPIQAADVFTYTINRMLNRVFVGLPLCRNEEYLALMRVFATDVIQDAAVIRLFPKFMKPAASIFLTKIRSTLKDALKYLGPMIDERREVIKYADSDSKCMTLIDWFLAQGVETDTKKLAMRVAFVNFVSLGTTSMSFMNVLFDLCAAPQFAVPLRQEVQTIVGREGWSKTALQKCLKLDSLLKESVRLSIGGGFRKVTQDHTFSDGTFVPKGNFVNCPARAMHKDPEIYGENAEQFDPFRWSVLREQEGQKTKHQHTATSPAYIPFGHGTHACPGRFFASMELKILMAYLLMNYEFRFPDGKRPPEELLGDVNIPNTKAIVHIRRRQLENI</sequence>
<evidence type="ECO:0000313" key="9">
    <source>
        <dbReference type="Proteomes" id="UP001150266"/>
    </source>
</evidence>
<dbReference type="OrthoDB" id="1844152at2759"/>
<evidence type="ECO:0000256" key="6">
    <source>
        <dbReference type="PIRSR" id="PIRSR602403-1"/>
    </source>
</evidence>
<dbReference type="GO" id="GO:0004497">
    <property type="term" value="F:monooxygenase activity"/>
    <property type="evidence" value="ECO:0007669"/>
    <property type="project" value="UniProtKB-KW"/>
</dbReference>
<dbReference type="GO" id="GO:0016705">
    <property type="term" value="F:oxidoreductase activity, acting on paired donors, with incorporation or reduction of molecular oxygen"/>
    <property type="evidence" value="ECO:0007669"/>
    <property type="project" value="InterPro"/>
</dbReference>
<dbReference type="PRINTS" id="PR00465">
    <property type="entry name" value="EP450IV"/>
</dbReference>
<dbReference type="Pfam" id="PF00067">
    <property type="entry name" value="p450"/>
    <property type="match status" value="1"/>
</dbReference>
<keyword evidence="7" id="KW-0503">Monooxygenase</keyword>
<dbReference type="GO" id="GO:0020037">
    <property type="term" value="F:heme binding"/>
    <property type="evidence" value="ECO:0007669"/>
    <property type="project" value="InterPro"/>
</dbReference>
<evidence type="ECO:0000256" key="4">
    <source>
        <dbReference type="ARBA" id="ARBA00023002"/>
    </source>
</evidence>
<gene>
    <name evidence="8" type="ORF">J3R30DRAFT_3654046</name>
</gene>
<keyword evidence="4 7" id="KW-0560">Oxidoreductase</keyword>
<accession>A0A9W9DXC9</accession>
<proteinExistence type="inferred from homology"/>
<keyword evidence="3 6" id="KW-0479">Metal-binding</keyword>
<evidence type="ECO:0000256" key="2">
    <source>
        <dbReference type="ARBA" id="ARBA00010617"/>
    </source>
</evidence>